<dbReference type="Gene3D" id="3.40.109.40">
    <property type="match status" value="1"/>
</dbReference>
<dbReference type="Proteomes" id="UP000653127">
    <property type="component" value="Unassembled WGS sequence"/>
</dbReference>
<dbReference type="RefSeq" id="WP_249281815.1">
    <property type="nucleotide sequence ID" value="NZ_JACRST010000001.1"/>
</dbReference>
<dbReference type="AlphaFoldDB" id="A0A926DXZ4"/>
<dbReference type="GO" id="GO:0008705">
    <property type="term" value="F:methionine synthase activity"/>
    <property type="evidence" value="ECO:0007669"/>
    <property type="project" value="InterPro"/>
</dbReference>
<dbReference type="SUPFAM" id="SSF56507">
    <property type="entry name" value="Methionine synthase activation domain-like"/>
    <property type="match status" value="1"/>
</dbReference>
<comment type="caution">
    <text evidence="1">The sequence shown here is derived from an EMBL/GenBank/DDBJ whole genome shotgun (WGS) entry which is preliminary data.</text>
</comment>
<sequence length="219" mass="23874">MELNLDEALRYLGAKSQAPEQLRADVAATAKKLTSAVQPRYTYRVCALHRTNQGFLLPEVNLLLPGADAARMLAQCDQAVLLACTLGAQFETLLRAEQARDMAKAVILDACGSAWVEAGCDQVESELAVRLPGRYLTDRFSPGYGDLPLSLQPEICAVLDTPRRLGLHVTEHFLMNPSKSVTAIIGLSDHPQTARIRGCAHCFMRETCALRKGGKHCAN</sequence>
<gene>
    <name evidence="1" type="ORF">H8711_01760</name>
</gene>
<accession>A0A926DXZ4</accession>
<protein>
    <submittedName>
        <fullName evidence="1">Methionine synthase</fullName>
    </submittedName>
</protein>
<evidence type="ECO:0000313" key="2">
    <source>
        <dbReference type="Proteomes" id="UP000653127"/>
    </source>
</evidence>
<reference evidence="1" key="1">
    <citation type="submission" date="2020-08" db="EMBL/GenBank/DDBJ databases">
        <title>Genome public.</title>
        <authorList>
            <person name="Liu C."/>
            <person name="Sun Q."/>
        </authorList>
    </citation>
    <scope>NUCLEOTIDE SEQUENCE</scope>
    <source>
        <strain evidence="1">NSJ-31</strain>
    </source>
</reference>
<dbReference type="EMBL" id="JACRST010000001">
    <property type="protein sequence ID" value="MBC8545664.1"/>
    <property type="molecule type" value="Genomic_DNA"/>
</dbReference>
<name>A0A926DXZ4_9FIRM</name>
<dbReference type="InterPro" id="IPR037010">
    <property type="entry name" value="VitB12-dep_Met_synth_activ_sf"/>
</dbReference>
<proteinExistence type="predicted"/>
<organism evidence="1 2">
    <name type="scientific">Ligaoa zhengdingensis</name>
    <dbReference type="NCBI Taxonomy" id="2763658"/>
    <lineage>
        <taxon>Bacteria</taxon>
        <taxon>Bacillati</taxon>
        <taxon>Bacillota</taxon>
        <taxon>Clostridia</taxon>
        <taxon>Eubacteriales</taxon>
        <taxon>Oscillospiraceae</taxon>
        <taxon>Ligaoa</taxon>
    </lineage>
</organism>
<keyword evidence="2" id="KW-1185">Reference proteome</keyword>
<evidence type="ECO:0000313" key="1">
    <source>
        <dbReference type="EMBL" id="MBC8545664.1"/>
    </source>
</evidence>